<dbReference type="InterPro" id="IPR000305">
    <property type="entry name" value="GIY-YIG_endonuc"/>
</dbReference>
<dbReference type="PANTHER" id="PTHR34477:SF5">
    <property type="entry name" value="BSL5627 PROTEIN"/>
    <property type="match status" value="1"/>
</dbReference>
<comment type="similarity">
    <text evidence="1">Belongs to the UPF0213 family.</text>
</comment>
<proteinExistence type="inferred from homology"/>
<protein>
    <submittedName>
        <fullName evidence="3">Nuclease</fullName>
    </submittedName>
</protein>
<evidence type="ECO:0000313" key="3">
    <source>
        <dbReference type="EMBL" id="GLS73492.1"/>
    </source>
</evidence>
<dbReference type="Proteomes" id="UP001157440">
    <property type="component" value="Unassembled WGS sequence"/>
</dbReference>
<dbReference type="SUPFAM" id="SSF82771">
    <property type="entry name" value="GIY-YIG endonuclease"/>
    <property type="match status" value="1"/>
</dbReference>
<dbReference type="InterPro" id="IPR050190">
    <property type="entry name" value="UPF0213_domain"/>
</dbReference>
<comment type="caution">
    <text evidence="3">The sequence shown here is derived from an EMBL/GenBank/DDBJ whole genome shotgun (WGS) entry which is preliminary data.</text>
</comment>
<evidence type="ECO:0000259" key="2">
    <source>
        <dbReference type="PROSITE" id="PS50164"/>
    </source>
</evidence>
<dbReference type="PANTHER" id="PTHR34477">
    <property type="entry name" value="UPF0213 PROTEIN YHBQ"/>
    <property type="match status" value="1"/>
</dbReference>
<dbReference type="CDD" id="cd10448">
    <property type="entry name" value="GIY-YIG_unchar_3"/>
    <property type="match status" value="1"/>
</dbReference>
<name>A0AA37TK26_9HYPH</name>
<evidence type="ECO:0000313" key="4">
    <source>
        <dbReference type="Proteomes" id="UP001157440"/>
    </source>
</evidence>
<dbReference type="AlphaFoldDB" id="A0AA37TK26"/>
<gene>
    <name evidence="3" type="ORF">GCM10007890_55070</name>
</gene>
<dbReference type="SMART" id="SM00465">
    <property type="entry name" value="GIYc"/>
    <property type="match status" value="1"/>
</dbReference>
<organism evidence="3 4">
    <name type="scientific">Methylobacterium tardum</name>
    <dbReference type="NCBI Taxonomy" id="374432"/>
    <lineage>
        <taxon>Bacteria</taxon>
        <taxon>Pseudomonadati</taxon>
        <taxon>Pseudomonadota</taxon>
        <taxon>Alphaproteobacteria</taxon>
        <taxon>Hyphomicrobiales</taxon>
        <taxon>Methylobacteriaceae</taxon>
        <taxon>Methylobacterium</taxon>
    </lineage>
</organism>
<reference evidence="4" key="1">
    <citation type="journal article" date="2019" name="Int. J. Syst. Evol. Microbiol.">
        <title>The Global Catalogue of Microorganisms (GCM) 10K type strain sequencing project: providing services to taxonomists for standard genome sequencing and annotation.</title>
        <authorList>
            <consortium name="The Broad Institute Genomics Platform"/>
            <consortium name="The Broad Institute Genome Sequencing Center for Infectious Disease"/>
            <person name="Wu L."/>
            <person name="Ma J."/>
        </authorList>
    </citation>
    <scope>NUCLEOTIDE SEQUENCE [LARGE SCALE GENOMIC DNA]</scope>
    <source>
        <strain evidence="4">NBRC 103632</strain>
    </source>
</reference>
<feature type="domain" description="GIY-YIG" evidence="2">
    <location>
        <begin position="23"/>
        <end position="99"/>
    </location>
</feature>
<sequence length="121" mass="14021">MTGPGVTPYDAASHPESRARIAMAYHVYLLASRRHGTLYLGVTNNLARRVHEHRSRLSPGFTATYGVTRLVWYETYDRIVEAIEREKALKKWRRDWKIRLIEAMNPDWSDLYGTLSGWTGL</sequence>
<dbReference type="InterPro" id="IPR035901">
    <property type="entry name" value="GIY-YIG_endonuc_sf"/>
</dbReference>
<accession>A0AA37TK26</accession>
<dbReference type="PROSITE" id="PS50164">
    <property type="entry name" value="GIY_YIG"/>
    <property type="match status" value="1"/>
</dbReference>
<dbReference type="EMBL" id="BSPL01000027">
    <property type="protein sequence ID" value="GLS73492.1"/>
    <property type="molecule type" value="Genomic_DNA"/>
</dbReference>
<keyword evidence="4" id="KW-1185">Reference proteome</keyword>
<dbReference type="Gene3D" id="3.40.1440.10">
    <property type="entry name" value="GIY-YIG endonuclease"/>
    <property type="match status" value="1"/>
</dbReference>
<dbReference type="Pfam" id="PF01541">
    <property type="entry name" value="GIY-YIG"/>
    <property type="match status" value="1"/>
</dbReference>
<evidence type="ECO:0000256" key="1">
    <source>
        <dbReference type="ARBA" id="ARBA00007435"/>
    </source>
</evidence>